<dbReference type="Proteomes" id="UP001420932">
    <property type="component" value="Unassembled WGS sequence"/>
</dbReference>
<evidence type="ECO:0000313" key="7">
    <source>
        <dbReference type="Proteomes" id="UP001420932"/>
    </source>
</evidence>
<name>A0AAP0HWP6_9MAGN</name>
<accession>A0AAP0HWP6</accession>
<dbReference type="Pfam" id="PF01650">
    <property type="entry name" value="Peptidase_C13"/>
    <property type="match status" value="1"/>
</dbReference>
<dbReference type="AlphaFoldDB" id="A0AAP0HWP6"/>
<comment type="similarity">
    <text evidence="2">Belongs to the peptidase C13 family.</text>
</comment>
<dbReference type="GO" id="GO:0042765">
    <property type="term" value="C:GPI-anchor transamidase complex"/>
    <property type="evidence" value="ECO:0007669"/>
    <property type="project" value="InterPro"/>
</dbReference>
<evidence type="ECO:0000256" key="4">
    <source>
        <dbReference type="ARBA" id="ARBA00022729"/>
    </source>
</evidence>
<dbReference type="GO" id="GO:0003923">
    <property type="term" value="F:GPI-anchor transamidase activity"/>
    <property type="evidence" value="ECO:0007669"/>
    <property type="project" value="InterPro"/>
</dbReference>
<feature type="region of interest" description="Disordered" evidence="5">
    <location>
        <begin position="1"/>
        <end position="20"/>
    </location>
</feature>
<organism evidence="6 7">
    <name type="scientific">Stephania yunnanensis</name>
    <dbReference type="NCBI Taxonomy" id="152371"/>
    <lineage>
        <taxon>Eukaryota</taxon>
        <taxon>Viridiplantae</taxon>
        <taxon>Streptophyta</taxon>
        <taxon>Embryophyta</taxon>
        <taxon>Tracheophyta</taxon>
        <taxon>Spermatophyta</taxon>
        <taxon>Magnoliopsida</taxon>
        <taxon>Ranunculales</taxon>
        <taxon>Menispermaceae</taxon>
        <taxon>Menispermoideae</taxon>
        <taxon>Cissampelideae</taxon>
        <taxon>Stephania</taxon>
    </lineage>
</organism>
<evidence type="ECO:0000313" key="6">
    <source>
        <dbReference type="EMBL" id="KAK9099376.1"/>
    </source>
</evidence>
<dbReference type="GO" id="GO:0006508">
    <property type="term" value="P:proteolysis"/>
    <property type="evidence" value="ECO:0007669"/>
    <property type="project" value="InterPro"/>
</dbReference>
<protein>
    <recommendedName>
        <fullName evidence="8">GPI-anchor transamidase</fullName>
    </recommendedName>
</protein>
<dbReference type="PANTHER" id="PTHR48067">
    <property type="entry name" value="GPI-ANCHOR TRANSAMIDASE"/>
    <property type="match status" value="1"/>
</dbReference>
<dbReference type="InterPro" id="IPR028361">
    <property type="entry name" value="GPI_transamidase"/>
</dbReference>
<keyword evidence="3" id="KW-0337">GPI-anchor biosynthesis</keyword>
<comment type="pathway">
    <text evidence="1">Glycolipid biosynthesis; glycosylphosphatidylinositol-anchor biosynthesis.</text>
</comment>
<evidence type="ECO:0000256" key="3">
    <source>
        <dbReference type="ARBA" id="ARBA00022502"/>
    </source>
</evidence>
<dbReference type="Gene3D" id="3.40.50.1460">
    <property type="match status" value="1"/>
</dbReference>
<reference evidence="6 7" key="1">
    <citation type="submission" date="2024-01" db="EMBL/GenBank/DDBJ databases">
        <title>Genome assemblies of Stephania.</title>
        <authorList>
            <person name="Yang L."/>
        </authorList>
    </citation>
    <scope>NUCLEOTIDE SEQUENCE [LARGE SCALE GENOMIC DNA]</scope>
    <source>
        <strain evidence="6">YNDBR</strain>
        <tissue evidence="6">Leaf</tissue>
    </source>
</reference>
<dbReference type="GO" id="GO:0006506">
    <property type="term" value="P:GPI anchor biosynthetic process"/>
    <property type="evidence" value="ECO:0007669"/>
    <property type="project" value="UniProtKB-KW"/>
</dbReference>
<evidence type="ECO:0000256" key="5">
    <source>
        <dbReference type="SAM" id="MobiDB-lite"/>
    </source>
</evidence>
<dbReference type="EMBL" id="JBBNAF010000011">
    <property type="protein sequence ID" value="KAK9099376.1"/>
    <property type="molecule type" value="Genomic_DNA"/>
</dbReference>
<sequence>MTDRTGARARTKPGTRLGDPHSVDDLLGILDSHDLADAMKQMKEKHRFKELLVMVDTCQAATLFNHVCDASHRMVPNFNYIEYSY</sequence>
<evidence type="ECO:0008006" key="8">
    <source>
        <dbReference type="Google" id="ProtNLM"/>
    </source>
</evidence>
<evidence type="ECO:0000256" key="2">
    <source>
        <dbReference type="ARBA" id="ARBA00009941"/>
    </source>
</evidence>
<comment type="caution">
    <text evidence="6">The sequence shown here is derived from an EMBL/GenBank/DDBJ whole genome shotgun (WGS) entry which is preliminary data.</text>
</comment>
<dbReference type="InterPro" id="IPR001096">
    <property type="entry name" value="Peptidase_C13"/>
</dbReference>
<dbReference type="GO" id="GO:0016255">
    <property type="term" value="P:attachment of GPI anchor to protein"/>
    <property type="evidence" value="ECO:0007669"/>
    <property type="project" value="InterPro"/>
</dbReference>
<dbReference type="PANTHER" id="PTHR48067:SF1">
    <property type="entry name" value="GPI-ANCHOR TRANSAMIDASE"/>
    <property type="match status" value="1"/>
</dbReference>
<gene>
    <name evidence="6" type="ORF">Syun_026421</name>
</gene>
<proteinExistence type="inferred from homology"/>
<keyword evidence="7" id="KW-1185">Reference proteome</keyword>
<keyword evidence="4" id="KW-0732">Signal</keyword>
<evidence type="ECO:0000256" key="1">
    <source>
        <dbReference type="ARBA" id="ARBA00004687"/>
    </source>
</evidence>